<sequence length="265" mass="27620">FGMPHAPPMKFLAVRFILSVACFGVWILLSRAAWPTRRSQVLHLAVTGTLMHAGYLGGVWAAVKLGMGAGLAALLVGLQPVLTAVWISAQGGRVTSRQWAGLALGLVGLGLVVWQKLGLGEIHAANLLLALGALLSITVGTLYQKRFVAPCDVRTASFIQLAAAFVVATPLALMEAESIRFNGEFAGAMAWSVLALTLGGSSLLYLLIQRGAATAVTSLLYLVPPTTAGMAWLLFGEPITLLTLAGVVLTAIGVSMVVRAAAPPR</sequence>
<feature type="non-terminal residue" evidence="8">
    <location>
        <position position="1"/>
    </location>
</feature>
<gene>
    <name evidence="8" type="ORF">AVDCRST_MAG51-2324</name>
</gene>
<dbReference type="PANTHER" id="PTHR32322:SF2">
    <property type="entry name" value="EAMA DOMAIN-CONTAINING PROTEIN"/>
    <property type="match status" value="1"/>
</dbReference>
<feature type="domain" description="EamA" evidence="7">
    <location>
        <begin position="4"/>
        <end position="113"/>
    </location>
</feature>
<dbReference type="EMBL" id="CADCUX010000493">
    <property type="protein sequence ID" value="CAA9425780.1"/>
    <property type="molecule type" value="Genomic_DNA"/>
</dbReference>
<feature type="transmembrane region" description="Helical" evidence="6">
    <location>
        <begin position="123"/>
        <end position="143"/>
    </location>
</feature>
<feature type="transmembrane region" description="Helical" evidence="6">
    <location>
        <begin position="99"/>
        <end position="117"/>
    </location>
</feature>
<evidence type="ECO:0000256" key="2">
    <source>
        <dbReference type="ARBA" id="ARBA00007362"/>
    </source>
</evidence>
<dbReference type="InterPro" id="IPR050638">
    <property type="entry name" value="AA-Vitamin_Transporters"/>
</dbReference>
<feature type="transmembrane region" description="Helical" evidence="6">
    <location>
        <begin position="241"/>
        <end position="262"/>
    </location>
</feature>
<comment type="subcellular location">
    <subcellularLocation>
        <location evidence="1">Membrane</location>
        <topology evidence="1">Multi-pass membrane protein</topology>
    </subcellularLocation>
</comment>
<reference evidence="8" key="1">
    <citation type="submission" date="2020-02" db="EMBL/GenBank/DDBJ databases">
        <authorList>
            <person name="Meier V. D."/>
        </authorList>
    </citation>
    <scope>NUCLEOTIDE SEQUENCE</scope>
    <source>
        <strain evidence="8">AVDCRST_MAG51</strain>
    </source>
</reference>
<proteinExistence type="inferred from homology"/>
<feature type="domain" description="EamA" evidence="7">
    <location>
        <begin position="127"/>
        <end position="258"/>
    </location>
</feature>
<protein>
    <submittedName>
        <fullName evidence="8">Permease of the drug/metabolite transporter (DMT) superfamily</fullName>
    </submittedName>
</protein>
<dbReference type="PANTHER" id="PTHR32322">
    <property type="entry name" value="INNER MEMBRANE TRANSPORTER"/>
    <property type="match status" value="1"/>
</dbReference>
<keyword evidence="5 6" id="KW-0472">Membrane</keyword>
<feature type="transmembrane region" description="Helical" evidence="6">
    <location>
        <begin position="185"/>
        <end position="208"/>
    </location>
</feature>
<feature type="transmembrane region" description="Helical" evidence="6">
    <location>
        <begin position="69"/>
        <end position="87"/>
    </location>
</feature>
<evidence type="ECO:0000256" key="1">
    <source>
        <dbReference type="ARBA" id="ARBA00004141"/>
    </source>
</evidence>
<feature type="transmembrane region" description="Helical" evidence="6">
    <location>
        <begin position="41"/>
        <end position="63"/>
    </location>
</feature>
<dbReference type="GO" id="GO:0016020">
    <property type="term" value="C:membrane"/>
    <property type="evidence" value="ECO:0007669"/>
    <property type="project" value="UniProtKB-SubCell"/>
</dbReference>
<feature type="transmembrane region" description="Helical" evidence="6">
    <location>
        <begin position="12"/>
        <end position="29"/>
    </location>
</feature>
<name>A0A6J4PVK4_9BURK</name>
<evidence type="ECO:0000256" key="5">
    <source>
        <dbReference type="ARBA" id="ARBA00023136"/>
    </source>
</evidence>
<organism evidence="8">
    <name type="scientific">uncultured Ramlibacter sp</name>
    <dbReference type="NCBI Taxonomy" id="260755"/>
    <lineage>
        <taxon>Bacteria</taxon>
        <taxon>Pseudomonadati</taxon>
        <taxon>Pseudomonadota</taxon>
        <taxon>Betaproteobacteria</taxon>
        <taxon>Burkholderiales</taxon>
        <taxon>Comamonadaceae</taxon>
        <taxon>Ramlibacter</taxon>
        <taxon>environmental samples</taxon>
    </lineage>
</organism>
<dbReference type="AlphaFoldDB" id="A0A6J4PVK4"/>
<evidence type="ECO:0000259" key="7">
    <source>
        <dbReference type="Pfam" id="PF00892"/>
    </source>
</evidence>
<feature type="transmembrane region" description="Helical" evidence="6">
    <location>
        <begin position="215"/>
        <end position="235"/>
    </location>
</feature>
<dbReference type="Pfam" id="PF00892">
    <property type="entry name" value="EamA"/>
    <property type="match status" value="2"/>
</dbReference>
<evidence type="ECO:0000256" key="3">
    <source>
        <dbReference type="ARBA" id="ARBA00022692"/>
    </source>
</evidence>
<dbReference type="InterPro" id="IPR037185">
    <property type="entry name" value="EmrE-like"/>
</dbReference>
<keyword evidence="3 6" id="KW-0812">Transmembrane</keyword>
<comment type="similarity">
    <text evidence="2">Belongs to the EamA transporter family.</text>
</comment>
<evidence type="ECO:0000256" key="4">
    <source>
        <dbReference type="ARBA" id="ARBA00022989"/>
    </source>
</evidence>
<evidence type="ECO:0000313" key="8">
    <source>
        <dbReference type="EMBL" id="CAA9425780.1"/>
    </source>
</evidence>
<feature type="transmembrane region" description="Helical" evidence="6">
    <location>
        <begin position="155"/>
        <end position="173"/>
    </location>
</feature>
<accession>A0A6J4PVK4</accession>
<evidence type="ECO:0000256" key="6">
    <source>
        <dbReference type="SAM" id="Phobius"/>
    </source>
</evidence>
<keyword evidence="4 6" id="KW-1133">Transmembrane helix</keyword>
<dbReference type="InterPro" id="IPR000620">
    <property type="entry name" value="EamA_dom"/>
</dbReference>
<dbReference type="SUPFAM" id="SSF103481">
    <property type="entry name" value="Multidrug resistance efflux transporter EmrE"/>
    <property type="match status" value="2"/>
</dbReference>